<dbReference type="InterPro" id="IPR036280">
    <property type="entry name" value="Multihaem_cyt_sf"/>
</dbReference>
<organism evidence="1 2">
    <name type="scientific">Candidatus Acidiferrum panamense</name>
    <dbReference type="NCBI Taxonomy" id="2741543"/>
    <lineage>
        <taxon>Bacteria</taxon>
        <taxon>Pseudomonadati</taxon>
        <taxon>Acidobacteriota</taxon>
        <taxon>Terriglobia</taxon>
        <taxon>Candidatus Acidiferrales</taxon>
        <taxon>Candidatus Acidiferrum</taxon>
    </lineage>
</organism>
<feature type="non-terminal residue" evidence="1">
    <location>
        <position position="1"/>
    </location>
</feature>
<dbReference type="Pfam" id="PF08309">
    <property type="entry name" value="LVIVD"/>
    <property type="match status" value="6"/>
</dbReference>
<dbReference type="InterPro" id="IPR013211">
    <property type="entry name" value="LVIVD"/>
</dbReference>
<comment type="caution">
    <text evidence="1">The sequence shown here is derived from an EMBL/GenBank/DDBJ whole genome shotgun (WGS) entry which is preliminary data.</text>
</comment>
<dbReference type="SUPFAM" id="SSF50998">
    <property type="entry name" value="Quinoprotein alcohol dehydrogenase-like"/>
    <property type="match status" value="1"/>
</dbReference>
<accession>A0A7V8NPF9</accession>
<evidence type="ECO:0000313" key="2">
    <source>
        <dbReference type="Proteomes" id="UP000567293"/>
    </source>
</evidence>
<dbReference type="Proteomes" id="UP000567293">
    <property type="component" value="Unassembled WGS sequence"/>
</dbReference>
<dbReference type="EMBL" id="JACDQQ010000860">
    <property type="protein sequence ID" value="MBA0085100.1"/>
    <property type="molecule type" value="Genomic_DNA"/>
</dbReference>
<gene>
    <name evidence="1" type="ORF">HRJ53_08895</name>
</gene>
<keyword evidence="2" id="KW-1185">Reference proteome</keyword>
<evidence type="ECO:0008006" key="3">
    <source>
        <dbReference type="Google" id="ProtNLM"/>
    </source>
</evidence>
<name>A0A7V8NPF9_9BACT</name>
<proteinExistence type="predicted"/>
<protein>
    <recommendedName>
        <fullName evidence="3">Cytochrome c-552/4 domain-containing protein</fullName>
    </recommendedName>
</protein>
<evidence type="ECO:0000313" key="1">
    <source>
        <dbReference type="EMBL" id="MBA0085100.1"/>
    </source>
</evidence>
<sequence length="805" mass="88361">RSVFKHDRKGNWLDKDDKQIAFDDPDRFSKAVHLADIHLEKGMQCNDCHFEQDNHGNGKIYGEPRAAVEIDCIDCHGTIRKKATLVSSGPAAPEAITPGGERGRHLDELRTPWGLRRFEWRGDRLIQRSMSVKNQEWEIVQTVDTVTPGNPHFSEKSLRAKLTSKDGTVASQTPEDDRTLAHANDKMTCYSCHTSWVPTCFGCHLQMTANARRAMLHNEGLVTRNYTSYNFQVLRDDIYMLGVDGTVTGHRVAPARSSCAILVSSQNANREWLYYTQQTISAPGFSGQAFSTFVPHTVRARETKVCSDCHVSSQNDNNAWVAQLLLQGTNFMNFMGRYIYVATGNKGFEAIAVAEHDEPEAIYGSDLQRIAYPNDFRKFVERGRELRAASEHSGNVLDIQARGEYAYAATGPGGLRVYDIANIDNKGFSEKIVTAPVSSLGQHFFVGTKNAAAVASPTTLGVDPLRRPLPENEEQPIHLAYGFLYVADTEEGLIVVGDPNLKSNSPGVSTLLDGNPSNNFLKRARTFNPGGILTGARRIAIAGTYAYVLTDKALVVVNLDNPLAPQVTATIGAPALNEPRGIAVQFRYAFIVDRDGLKALDVTDLAQPKPVSSALVPLEDARNVYIARTYAYVSSGKQGLAIVDVEKPDAPKLDQVFNAGGQLNDVNDVKLGMVAASVFAFVADGKNGLRVLEIISPWDDPAHFSGFSPRPTPKLIASARLRGPALAISKGIERDRAVDESGNQLAVFGRRGARPLNRAEAQAVYLRNGQLYTVTDEPAERIRLERPASASDTLLRGLKSWLFRP</sequence>
<reference evidence="1" key="1">
    <citation type="submission" date="2020-06" db="EMBL/GenBank/DDBJ databases">
        <title>Legume-microbial interactions unlock mineral nutrients during tropical forest succession.</title>
        <authorList>
            <person name="Epihov D.Z."/>
        </authorList>
    </citation>
    <scope>NUCLEOTIDE SEQUENCE [LARGE SCALE GENOMIC DNA]</scope>
    <source>
        <strain evidence="1">Pan2503</strain>
    </source>
</reference>
<dbReference type="AlphaFoldDB" id="A0A7V8NPF9"/>
<dbReference type="InterPro" id="IPR011047">
    <property type="entry name" value="Quinoprotein_ADH-like_sf"/>
</dbReference>
<dbReference type="SUPFAM" id="SSF48695">
    <property type="entry name" value="Multiheme cytochromes"/>
    <property type="match status" value="1"/>
</dbReference>